<dbReference type="SUPFAM" id="SSF48366">
    <property type="entry name" value="Ras GEF"/>
    <property type="match status" value="1"/>
</dbReference>
<evidence type="ECO:0000313" key="5">
    <source>
        <dbReference type="EMBL" id="CAE6434570.1"/>
    </source>
</evidence>
<dbReference type="InterPro" id="IPR001895">
    <property type="entry name" value="RASGEF_cat_dom"/>
</dbReference>
<dbReference type="AlphaFoldDB" id="A0A8H3ASH4"/>
<evidence type="ECO:0000256" key="3">
    <source>
        <dbReference type="SAM" id="Phobius"/>
    </source>
</evidence>
<dbReference type="InterPro" id="IPR036964">
    <property type="entry name" value="RASGEF_cat_dom_sf"/>
</dbReference>
<dbReference type="PROSITE" id="PS50009">
    <property type="entry name" value="RASGEF_CAT"/>
    <property type="match status" value="1"/>
</dbReference>
<dbReference type="InterPro" id="IPR008937">
    <property type="entry name" value="Ras-like_GEF"/>
</dbReference>
<keyword evidence="3" id="KW-0472">Membrane</keyword>
<name>A0A8H3ASH4_9AGAM</name>
<sequence length="346" mass="39878">IQYDVTPAELLIKIVYRIQEQGGIPRRRYAIAALSNHPPSIVPKQKERLKLLDIDPLELARQLTLLESKQYNSIKTIECLARARDELVENDSIQSIITTTNKIASWVAFSVLEKDEPRRRGYVIRHFIRVAEVCGVLHLAGYANSCCLAFLGFVLLLFSLLLSFWNRRHSRPGHQKCRALHNYSSMAALVAGLNSPPIRRLKRTWDLVPAKLTAILDDLEATLDSGRNFTVYKQKLKATDSPCVPIFGVYLMMLALIQEGYKDFIDEERGIINFRKHQKIAVVIREIQRYQDKQYNLLVVDQVQMFIERSLAGIEEKTDYWETSMVLESQKPENMMTRLLQRSGFL</sequence>
<dbReference type="GO" id="GO:0007265">
    <property type="term" value="P:Ras protein signal transduction"/>
    <property type="evidence" value="ECO:0007669"/>
    <property type="project" value="TreeGrafter"/>
</dbReference>
<dbReference type="Gene3D" id="1.10.840.10">
    <property type="entry name" value="Ras guanine-nucleotide exchange factors catalytic domain"/>
    <property type="match status" value="1"/>
</dbReference>
<evidence type="ECO:0000259" key="4">
    <source>
        <dbReference type="PROSITE" id="PS50009"/>
    </source>
</evidence>
<keyword evidence="3" id="KW-1133">Transmembrane helix</keyword>
<dbReference type="SMART" id="SM00147">
    <property type="entry name" value="RasGEF"/>
    <property type="match status" value="1"/>
</dbReference>
<accession>A0A8H3ASH4</accession>
<dbReference type="InterPro" id="IPR023578">
    <property type="entry name" value="Ras_GEF_dom_sf"/>
</dbReference>
<dbReference type="GO" id="GO:0005085">
    <property type="term" value="F:guanyl-nucleotide exchange factor activity"/>
    <property type="evidence" value="ECO:0007669"/>
    <property type="project" value="UniProtKB-KW"/>
</dbReference>
<organism evidence="5 6">
    <name type="scientific">Rhizoctonia solani</name>
    <dbReference type="NCBI Taxonomy" id="456999"/>
    <lineage>
        <taxon>Eukaryota</taxon>
        <taxon>Fungi</taxon>
        <taxon>Dikarya</taxon>
        <taxon>Basidiomycota</taxon>
        <taxon>Agaricomycotina</taxon>
        <taxon>Agaricomycetes</taxon>
        <taxon>Cantharellales</taxon>
        <taxon>Ceratobasidiaceae</taxon>
        <taxon>Rhizoctonia</taxon>
    </lineage>
</organism>
<dbReference type="PANTHER" id="PTHR23113">
    <property type="entry name" value="GUANINE NUCLEOTIDE EXCHANGE FACTOR"/>
    <property type="match status" value="1"/>
</dbReference>
<feature type="domain" description="Ras-GEF" evidence="4">
    <location>
        <begin position="55"/>
        <end position="324"/>
    </location>
</feature>
<reference evidence="5" key="1">
    <citation type="submission" date="2021-01" db="EMBL/GenBank/DDBJ databases">
        <authorList>
            <person name="Kaushik A."/>
        </authorList>
    </citation>
    <scope>NUCLEOTIDE SEQUENCE</scope>
    <source>
        <strain evidence="5">AG6-10EEA</strain>
    </source>
</reference>
<dbReference type="Proteomes" id="UP000663853">
    <property type="component" value="Unassembled WGS sequence"/>
</dbReference>
<keyword evidence="1 2" id="KW-0344">Guanine-nucleotide releasing factor</keyword>
<dbReference type="PANTHER" id="PTHR23113:SF368">
    <property type="entry name" value="CELL DIVISION CONTROL PROTEIN 25"/>
    <property type="match status" value="1"/>
</dbReference>
<proteinExistence type="predicted"/>
<protein>
    <recommendedName>
        <fullName evidence="4">Ras-GEF domain-containing protein</fullName>
    </recommendedName>
</protein>
<feature type="non-terminal residue" evidence="5">
    <location>
        <position position="1"/>
    </location>
</feature>
<evidence type="ECO:0000256" key="1">
    <source>
        <dbReference type="ARBA" id="ARBA00022658"/>
    </source>
</evidence>
<dbReference type="Pfam" id="PF00617">
    <property type="entry name" value="RasGEF"/>
    <property type="match status" value="2"/>
</dbReference>
<feature type="transmembrane region" description="Helical" evidence="3">
    <location>
        <begin position="148"/>
        <end position="166"/>
    </location>
</feature>
<evidence type="ECO:0000256" key="2">
    <source>
        <dbReference type="PROSITE-ProRule" id="PRU00168"/>
    </source>
</evidence>
<comment type="caution">
    <text evidence="5">The sequence shown here is derived from an EMBL/GenBank/DDBJ whole genome shotgun (WGS) entry which is preliminary data.</text>
</comment>
<dbReference type="EMBL" id="CAJMXA010000532">
    <property type="protein sequence ID" value="CAE6434570.1"/>
    <property type="molecule type" value="Genomic_DNA"/>
</dbReference>
<dbReference type="CDD" id="cd00155">
    <property type="entry name" value="RasGEF"/>
    <property type="match status" value="1"/>
</dbReference>
<keyword evidence="3" id="KW-0812">Transmembrane</keyword>
<dbReference type="GO" id="GO:0005886">
    <property type="term" value="C:plasma membrane"/>
    <property type="evidence" value="ECO:0007669"/>
    <property type="project" value="TreeGrafter"/>
</dbReference>
<gene>
    <name evidence="5" type="ORF">RDB_LOCUS28333</name>
</gene>
<dbReference type="OrthoDB" id="3251884at2759"/>
<evidence type="ECO:0000313" key="6">
    <source>
        <dbReference type="Proteomes" id="UP000663853"/>
    </source>
</evidence>